<name>A0A0U9HEA6_9FIRM</name>
<dbReference type="GO" id="GO:0005737">
    <property type="term" value="C:cytoplasm"/>
    <property type="evidence" value="ECO:0007669"/>
    <property type="project" value="UniProtKB-SubCell"/>
</dbReference>
<comment type="similarity">
    <text evidence="6">Belongs to the methyltransferase superfamily. RsmI family.</text>
</comment>
<evidence type="ECO:0000256" key="3">
    <source>
        <dbReference type="ARBA" id="ARBA00022603"/>
    </source>
</evidence>
<protein>
    <recommendedName>
        <fullName evidence="6">Ribosomal RNA small subunit methyltransferase I</fullName>
        <ecNumber evidence="6">2.1.1.198</ecNumber>
    </recommendedName>
    <alternativeName>
        <fullName evidence="6">16S rRNA 2'-O-ribose C1402 methyltransferase</fullName>
    </alternativeName>
    <alternativeName>
        <fullName evidence="6">rRNA (cytidine-2'-O-)-methyltransferase RsmI</fullName>
    </alternativeName>
</protein>
<dbReference type="Pfam" id="PF00590">
    <property type="entry name" value="TP_methylase"/>
    <property type="match status" value="1"/>
</dbReference>
<dbReference type="GO" id="GO:0070677">
    <property type="term" value="F:rRNA (cytosine-2'-O-)-methyltransferase activity"/>
    <property type="evidence" value="ECO:0007669"/>
    <property type="project" value="UniProtKB-UniRule"/>
</dbReference>
<dbReference type="PIRSF" id="PIRSF005917">
    <property type="entry name" value="MTase_YraL"/>
    <property type="match status" value="1"/>
</dbReference>
<reference evidence="8" key="1">
    <citation type="journal article" date="2016" name="Genome Announc.">
        <title>Draft Genome Sequence of the Syntrophic Lactate-Degrading Bacterium Tepidanaerobacter syntrophicus JLT.</title>
        <authorList>
            <person name="Matsuura N."/>
            <person name="Ohashi A."/>
            <person name="Tourlousse D.M."/>
            <person name="Sekiguchi Y."/>
        </authorList>
    </citation>
    <scope>NUCLEOTIDE SEQUENCE [LARGE SCALE GENOMIC DNA]</scope>
    <source>
        <strain evidence="8">JL</strain>
    </source>
</reference>
<evidence type="ECO:0000313" key="9">
    <source>
        <dbReference type="Proteomes" id="UP000062160"/>
    </source>
</evidence>
<dbReference type="NCBIfam" id="TIGR00096">
    <property type="entry name" value="16S rRNA (cytidine(1402)-2'-O)-methyltransferase"/>
    <property type="match status" value="1"/>
</dbReference>
<evidence type="ECO:0000256" key="5">
    <source>
        <dbReference type="ARBA" id="ARBA00022691"/>
    </source>
</evidence>
<gene>
    <name evidence="6" type="primary">rsmI</name>
    <name evidence="8" type="ORF">TSYNT_6219</name>
</gene>
<dbReference type="InterPro" id="IPR000878">
    <property type="entry name" value="4pyrrol_Mease"/>
</dbReference>
<comment type="subcellular location">
    <subcellularLocation>
        <location evidence="6">Cytoplasm</location>
    </subcellularLocation>
</comment>
<keyword evidence="2 6" id="KW-0698">rRNA processing</keyword>
<keyword evidence="9" id="KW-1185">Reference proteome</keyword>
<dbReference type="Gene3D" id="3.30.950.10">
    <property type="entry name" value="Methyltransferase, Cobalt-precorrin-4 Transmethylase, Domain 2"/>
    <property type="match status" value="1"/>
</dbReference>
<dbReference type="CDD" id="cd11648">
    <property type="entry name" value="RsmI"/>
    <property type="match status" value="1"/>
</dbReference>
<dbReference type="InterPro" id="IPR008189">
    <property type="entry name" value="rRNA_ssu_MeTfrase_I"/>
</dbReference>
<proteinExistence type="inferred from homology"/>
<dbReference type="AlphaFoldDB" id="A0A0U9HEA6"/>
<keyword evidence="1 6" id="KW-0963">Cytoplasm</keyword>
<keyword evidence="3 6" id="KW-0489">Methyltransferase</keyword>
<accession>A0A0U9HEA6</accession>
<dbReference type="PANTHER" id="PTHR46111:SF1">
    <property type="entry name" value="RIBOSOMAL RNA SMALL SUBUNIT METHYLTRANSFERASE I"/>
    <property type="match status" value="1"/>
</dbReference>
<dbReference type="Gene3D" id="3.40.1010.10">
    <property type="entry name" value="Cobalt-precorrin-4 Transmethylase, Domain 1"/>
    <property type="match status" value="1"/>
</dbReference>
<sequence>MSDSDKGVLYLCPTPIGNLDDITFRALNVLKEVDLIAAEDTRVTIKLLNHFEIKTPLTSYHEHNKISKGPKLINMLNEGKSIALVTDAGTPALSDPGEDLVQDAIKEKIKVVPLPGAAAAVCALVASGLSTRRFAFEGFLPLKQKEKREFLTKIVEDERTLIFYEAPHRIVKTLKTLFDIFGNRKIVIAREMTKIHEEFIRGTIGEIIERFEASTPKGEMVLVVEGFTPCKSPSESAKADEDELKASLQSIIKEEMSKGFTKNQALKRAAKQVGVSRNEAYEILIEK</sequence>
<organism evidence="8">
    <name type="scientific">Tepidanaerobacter syntrophicus</name>
    <dbReference type="NCBI Taxonomy" id="224999"/>
    <lineage>
        <taxon>Bacteria</taxon>
        <taxon>Bacillati</taxon>
        <taxon>Bacillota</taxon>
        <taxon>Clostridia</taxon>
        <taxon>Thermosediminibacterales</taxon>
        <taxon>Tepidanaerobacteraceae</taxon>
        <taxon>Tepidanaerobacter</taxon>
    </lineage>
</organism>
<dbReference type="OrthoDB" id="9809084at2"/>
<keyword evidence="4 6" id="KW-0808">Transferase</keyword>
<evidence type="ECO:0000256" key="4">
    <source>
        <dbReference type="ARBA" id="ARBA00022679"/>
    </source>
</evidence>
<dbReference type="HAMAP" id="MF_01877">
    <property type="entry name" value="16SrRNA_methyltr_I"/>
    <property type="match status" value="1"/>
</dbReference>
<evidence type="ECO:0000256" key="2">
    <source>
        <dbReference type="ARBA" id="ARBA00022552"/>
    </source>
</evidence>
<dbReference type="RefSeq" id="WP_059032039.1">
    <property type="nucleotide sequence ID" value="NZ_DF977000.1"/>
</dbReference>
<dbReference type="PANTHER" id="PTHR46111">
    <property type="entry name" value="RIBOSOMAL RNA SMALL SUBUNIT METHYLTRANSFERASE I"/>
    <property type="match status" value="1"/>
</dbReference>
<evidence type="ECO:0000259" key="7">
    <source>
        <dbReference type="Pfam" id="PF00590"/>
    </source>
</evidence>
<evidence type="ECO:0000313" key="8">
    <source>
        <dbReference type="EMBL" id="GAQ24838.1"/>
    </source>
</evidence>
<dbReference type="EC" id="2.1.1.198" evidence="6"/>
<dbReference type="SUPFAM" id="SSF53790">
    <property type="entry name" value="Tetrapyrrole methylase"/>
    <property type="match status" value="1"/>
</dbReference>
<comment type="catalytic activity">
    <reaction evidence="6">
        <text>cytidine(1402) in 16S rRNA + S-adenosyl-L-methionine = 2'-O-methylcytidine(1402) in 16S rRNA + S-adenosyl-L-homocysteine + H(+)</text>
        <dbReference type="Rhea" id="RHEA:42924"/>
        <dbReference type="Rhea" id="RHEA-COMP:10285"/>
        <dbReference type="Rhea" id="RHEA-COMP:10286"/>
        <dbReference type="ChEBI" id="CHEBI:15378"/>
        <dbReference type="ChEBI" id="CHEBI:57856"/>
        <dbReference type="ChEBI" id="CHEBI:59789"/>
        <dbReference type="ChEBI" id="CHEBI:74495"/>
        <dbReference type="ChEBI" id="CHEBI:82748"/>
        <dbReference type="EC" id="2.1.1.198"/>
    </reaction>
</comment>
<feature type="domain" description="Tetrapyrrole methylase" evidence="7">
    <location>
        <begin position="9"/>
        <end position="207"/>
    </location>
</feature>
<evidence type="ECO:0000256" key="6">
    <source>
        <dbReference type="HAMAP-Rule" id="MF_01877"/>
    </source>
</evidence>
<dbReference type="InterPro" id="IPR014776">
    <property type="entry name" value="4pyrrole_Mease_sub2"/>
</dbReference>
<comment type="function">
    <text evidence="6">Catalyzes the 2'-O-methylation of the ribose of cytidine 1402 (C1402) in 16S rRNA.</text>
</comment>
<dbReference type="InterPro" id="IPR014777">
    <property type="entry name" value="4pyrrole_Mease_sub1"/>
</dbReference>
<dbReference type="STRING" id="224999.GCA_001485475_00844"/>
<dbReference type="EMBL" id="DF977000">
    <property type="protein sequence ID" value="GAQ24838.1"/>
    <property type="molecule type" value="Genomic_DNA"/>
</dbReference>
<evidence type="ECO:0000256" key="1">
    <source>
        <dbReference type="ARBA" id="ARBA00022490"/>
    </source>
</evidence>
<dbReference type="InterPro" id="IPR035996">
    <property type="entry name" value="4pyrrol_Methylase_sf"/>
</dbReference>
<dbReference type="FunFam" id="3.30.950.10:FF:000002">
    <property type="entry name" value="Ribosomal RNA small subunit methyltransferase I"/>
    <property type="match status" value="1"/>
</dbReference>
<dbReference type="FunFam" id="3.40.1010.10:FF:000002">
    <property type="entry name" value="Ribosomal RNA small subunit methyltransferase I"/>
    <property type="match status" value="1"/>
</dbReference>
<keyword evidence="5 6" id="KW-0949">S-adenosyl-L-methionine</keyword>
<dbReference type="Proteomes" id="UP000062160">
    <property type="component" value="Unassembled WGS sequence"/>
</dbReference>